<dbReference type="InterPro" id="IPR018535">
    <property type="entry name" value="DUF1996"/>
</dbReference>
<reference evidence="2" key="1">
    <citation type="submission" date="2021-11" db="EMBL/GenBank/DDBJ databases">
        <title>Streptomyces corallinus and Kineosporia corallina sp. nov., two new coral-derived marine actinobacteria.</title>
        <authorList>
            <person name="Buangrab K."/>
            <person name="Sutthacheep M."/>
            <person name="Yeemin T."/>
            <person name="Harunari E."/>
            <person name="Igarashi Y."/>
            <person name="Sripreechasak P."/>
            <person name="Kanchanasin P."/>
            <person name="Tanasupawat S."/>
            <person name="Phongsopitanun W."/>
        </authorList>
    </citation>
    <scope>NUCLEOTIDE SEQUENCE</scope>
    <source>
        <strain evidence="2">JCM 31032</strain>
    </source>
</reference>
<dbReference type="PANTHER" id="PTHR43662:SF3">
    <property type="entry name" value="DOMAIN PROTEIN, PUTATIVE (AFU_ORTHOLOGUE AFUA_6G11970)-RELATED"/>
    <property type="match status" value="1"/>
</dbReference>
<dbReference type="Pfam" id="PF09362">
    <property type="entry name" value="DUF1996"/>
    <property type="match status" value="1"/>
</dbReference>
<protein>
    <submittedName>
        <fullName evidence="2">DUF1996 domain-containing protein</fullName>
    </submittedName>
</protein>
<accession>A0A9X1NEB1</accession>
<evidence type="ECO:0000259" key="1">
    <source>
        <dbReference type="Pfam" id="PF09362"/>
    </source>
</evidence>
<dbReference type="AlphaFoldDB" id="A0A9X1NEB1"/>
<evidence type="ECO:0000313" key="3">
    <source>
        <dbReference type="Proteomes" id="UP001138997"/>
    </source>
</evidence>
<organism evidence="2 3">
    <name type="scientific">Kineosporia babensis</name>
    <dbReference type="NCBI Taxonomy" id="499548"/>
    <lineage>
        <taxon>Bacteria</taxon>
        <taxon>Bacillati</taxon>
        <taxon>Actinomycetota</taxon>
        <taxon>Actinomycetes</taxon>
        <taxon>Kineosporiales</taxon>
        <taxon>Kineosporiaceae</taxon>
        <taxon>Kineosporia</taxon>
    </lineage>
</organism>
<gene>
    <name evidence="2" type="ORF">LR394_15055</name>
</gene>
<comment type="caution">
    <text evidence="2">The sequence shown here is derived from an EMBL/GenBank/DDBJ whole genome shotgun (WGS) entry which is preliminary data.</text>
</comment>
<dbReference type="RefSeq" id="WP_231442212.1">
    <property type="nucleotide sequence ID" value="NZ_JAJOMB010000007.1"/>
</dbReference>
<dbReference type="PANTHER" id="PTHR43662">
    <property type="match status" value="1"/>
</dbReference>
<keyword evidence="3" id="KW-1185">Reference proteome</keyword>
<evidence type="ECO:0000313" key="2">
    <source>
        <dbReference type="EMBL" id="MCD5312225.1"/>
    </source>
</evidence>
<name>A0A9X1NEB1_9ACTN</name>
<proteinExistence type="predicted"/>
<dbReference type="EMBL" id="JAJOMB010000007">
    <property type="protein sequence ID" value="MCD5312225.1"/>
    <property type="molecule type" value="Genomic_DNA"/>
</dbReference>
<dbReference type="Proteomes" id="UP001138997">
    <property type="component" value="Unassembled WGS sequence"/>
</dbReference>
<sequence>MYRPRLLRPAIALATASVLGVTAAIALGVGPGASAQLPKNSHHSVAGTPTMPGHTIAPDGSMTVPAGDWLPVDQAAWQAQLAEFEALKPRTPPATAKKNPEFNATCTYSHSGKNDPIVFPGQSGASHLHSFMGNAVTDANTDTDDLMQSATTTCQPVEDHSAYWIPTLTDKSTGKEVEPKEMIVYYGSLLEDKTRTVPMPNGMRMLVGDAKKQTPTPAGAQNQFWCAGGPVDGTTRSDDGNWPVCQDDAALHFLMRFPDCWDGQNLDSPDHKSHVSYGAAGTCPEEFPVRIPAVTFVINYDTEGTKAGFELASGMPSSMHGDAFFAWDTKTMADLVKSCVNQLVTCNKEKQF</sequence>
<feature type="domain" description="DUF1996" evidence="1">
    <location>
        <begin position="115"/>
        <end position="327"/>
    </location>
</feature>